<evidence type="ECO:0000256" key="4">
    <source>
        <dbReference type="ARBA" id="ARBA00023136"/>
    </source>
</evidence>
<dbReference type="Pfam" id="PF09685">
    <property type="entry name" value="MamF_MmsF"/>
    <property type="match status" value="1"/>
</dbReference>
<dbReference type="InterPro" id="IPR019109">
    <property type="entry name" value="MamF_MmsF"/>
</dbReference>
<accession>A0A951Q649</accession>
<comment type="caution">
    <text evidence="6">The sequence shown here is derived from an EMBL/GenBank/DDBJ whole genome shotgun (WGS) entry which is preliminary data.</text>
</comment>
<evidence type="ECO:0000256" key="2">
    <source>
        <dbReference type="ARBA" id="ARBA00022692"/>
    </source>
</evidence>
<feature type="transmembrane region" description="Helical" evidence="5">
    <location>
        <begin position="74"/>
        <end position="100"/>
    </location>
</feature>
<keyword evidence="2 5" id="KW-0812">Transmembrane</keyword>
<keyword evidence="4 5" id="KW-0472">Membrane</keyword>
<feature type="transmembrane region" description="Helical" evidence="5">
    <location>
        <begin position="112"/>
        <end position="137"/>
    </location>
</feature>
<gene>
    <name evidence="6" type="ORF">KME32_29960</name>
</gene>
<dbReference type="AlphaFoldDB" id="A0A951Q649"/>
<reference evidence="6" key="1">
    <citation type="submission" date="2021-05" db="EMBL/GenBank/DDBJ databases">
        <authorList>
            <person name="Pietrasiak N."/>
            <person name="Ward R."/>
            <person name="Stajich J.E."/>
            <person name="Kurbessoian T."/>
        </authorList>
    </citation>
    <scope>NUCLEOTIDE SEQUENCE</scope>
    <source>
        <strain evidence="6">JT2-VF2</strain>
    </source>
</reference>
<feature type="transmembrane region" description="Helical" evidence="5">
    <location>
        <begin position="12"/>
        <end position="31"/>
    </location>
</feature>
<proteinExistence type="predicted"/>
<evidence type="ECO:0000256" key="1">
    <source>
        <dbReference type="ARBA" id="ARBA00004141"/>
    </source>
</evidence>
<organism evidence="6 7">
    <name type="scientific">Mojavia pulchra JT2-VF2</name>
    <dbReference type="NCBI Taxonomy" id="287848"/>
    <lineage>
        <taxon>Bacteria</taxon>
        <taxon>Bacillati</taxon>
        <taxon>Cyanobacteriota</taxon>
        <taxon>Cyanophyceae</taxon>
        <taxon>Nostocales</taxon>
        <taxon>Nostocaceae</taxon>
    </lineage>
</organism>
<comment type="subcellular location">
    <subcellularLocation>
        <location evidence="1">Membrane</location>
        <topology evidence="1">Multi-pass membrane protein</topology>
    </subcellularLocation>
</comment>
<evidence type="ECO:0000256" key="3">
    <source>
        <dbReference type="ARBA" id="ARBA00022989"/>
    </source>
</evidence>
<dbReference type="Proteomes" id="UP000715781">
    <property type="component" value="Unassembled WGS sequence"/>
</dbReference>
<reference evidence="6" key="2">
    <citation type="journal article" date="2022" name="Microbiol. Resour. Announc.">
        <title>Metagenome Sequencing to Explore Phylogenomics of Terrestrial Cyanobacteria.</title>
        <authorList>
            <person name="Ward R.D."/>
            <person name="Stajich J.E."/>
            <person name="Johansen J.R."/>
            <person name="Huntemann M."/>
            <person name="Clum A."/>
            <person name="Foster B."/>
            <person name="Foster B."/>
            <person name="Roux S."/>
            <person name="Palaniappan K."/>
            <person name="Varghese N."/>
            <person name="Mukherjee S."/>
            <person name="Reddy T.B.K."/>
            <person name="Daum C."/>
            <person name="Copeland A."/>
            <person name="Chen I.A."/>
            <person name="Ivanova N.N."/>
            <person name="Kyrpides N.C."/>
            <person name="Shapiro N."/>
            <person name="Eloe-Fadrosh E.A."/>
            <person name="Pietrasiak N."/>
        </authorList>
    </citation>
    <scope>NUCLEOTIDE SEQUENCE</scope>
    <source>
        <strain evidence="6">JT2-VF2</strain>
    </source>
</reference>
<protein>
    <submittedName>
        <fullName evidence="6">DUF4870 domain-containing protein</fullName>
    </submittedName>
</protein>
<evidence type="ECO:0000313" key="7">
    <source>
        <dbReference type="Proteomes" id="UP000715781"/>
    </source>
</evidence>
<feature type="transmembrane region" description="Helical" evidence="5">
    <location>
        <begin position="37"/>
        <end position="53"/>
    </location>
</feature>
<name>A0A951Q649_9NOST</name>
<dbReference type="EMBL" id="JAHHHN010000033">
    <property type="protein sequence ID" value="MBW4565236.1"/>
    <property type="molecule type" value="Genomic_DNA"/>
</dbReference>
<keyword evidence="3 5" id="KW-1133">Transmembrane helix</keyword>
<evidence type="ECO:0000256" key="5">
    <source>
        <dbReference type="SAM" id="Phobius"/>
    </source>
</evidence>
<sequence>MKQKPEQRMRIWAMLCHFSALLAWILLFSLIFIGIPLYLPINILVPLIVWRFNKAKSPWIDFQGKESLNFQITLTFYILFVVIISLLLMLIIFGIAIVTHSSGKEVKIVLDALVFMWLSLTLSMLAFQLALVSFASAKAYKGEHYRYPWTIRFLR</sequence>
<evidence type="ECO:0000313" key="6">
    <source>
        <dbReference type="EMBL" id="MBW4565236.1"/>
    </source>
</evidence>